<dbReference type="Proteomes" id="UP000280296">
    <property type="component" value="Unassembled WGS sequence"/>
</dbReference>
<evidence type="ECO:0000313" key="2">
    <source>
        <dbReference type="EMBL" id="RUL87727.1"/>
    </source>
</evidence>
<gene>
    <name evidence="2" type="ORF">TsocGM_11115</name>
</gene>
<protein>
    <recommendedName>
        <fullName evidence="4">Transcription factor zinc-finger domain-containing protein</fullName>
    </recommendedName>
</protein>
<keyword evidence="3" id="KW-1185">Reference proteome</keyword>
<reference evidence="2 3" key="1">
    <citation type="submission" date="2018-12" db="EMBL/GenBank/DDBJ databases">
        <authorList>
            <person name="Toschakov S.V."/>
        </authorList>
    </citation>
    <scope>NUCLEOTIDE SEQUENCE [LARGE SCALE GENOMIC DNA]</scope>
    <source>
        <strain evidence="2 3">GM2012</strain>
    </source>
</reference>
<proteinExistence type="predicted"/>
<sequence>MPRSQRGMVSLRFERVPFRLGADGLPPERCPNCSGHLDYVQPDQFDPDRLIGTCGNCRDWYLVEISSEEETVEFLELPSRSARSGSVLTTRWPESVESRSVPAGS</sequence>
<dbReference type="AlphaFoldDB" id="A0A432MKI8"/>
<name>A0A432MKI8_9BACT</name>
<comment type="caution">
    <text evidence="2">The sequence shown here is derived from an EMBL/GenBank/DDBJ whole genome shotgun (WGS) entry which is preliminary data.</text>
</comment>
<evidence type="ECO:0000313" key="3">
    <source>
        <dbReference type="Proteomes" id="UP000280296"/>
    </source>
</evidence>
<feature type="region of interest" description="Disordered" evidence="1">
    <location>
        <begin position="85"/>
        <end position="105"/>
    </location>
</feature>
<dbReference type="EMBL" id="RYZH01000018">
    <property type="protein sequence ID" value="RUL87727.1"/>
    <property type="molecule type" value="Genomic_DNA"/>
</dbReference>
<organism evidence="2 3">
    <name type="scientific">Tautonia sociabilis</name>
    <dbReference type="NCBI Taxonomy" id="2080755"/>
    <lineage>
        <taxon>Bacteria</taxon>
        <taxon>Pseudomonadati</taxon>
        <taxon>Planctomycetota</taxon>
        <taxon>Planctomycetia</taxon>
        <taxon>Isosphaerales</taxon>
        <taxon>Isosphaeraceae</taxon>
        <taxon>Tautonia</taxon>
    </lineage>
</organism>
<evidence type="ECO:0000256" key="1">
    <source>
        <dbReference type="SAM" id="MobiDB-lite"/>
    </source>
</evidence>
<accession>A0A432MKI8</accession>
<dbReference type="OrthoDB" id="290523at2"/>
<evidence type="ECO:0008006" key="4">
    <source>
        <dbReference type="Google" id="ProtNLM"/>
    </source>
</evidence>
<reference evidence="2 3" key="2">
    <citation type="submission" date="2019-01" db="EMBL/GenBank/DDBJ databases">
        <title>Tautonia sociabilis, a novel thermotolerant planctomycete of Isosphaeraceae family, isolated from a 4000 m deep subterranean habitat.</title>
        <authorList>
            <person name="Kovaleva O.L."/>
            <person name="Elcheninov A.G."/>
            <person name="Van Heerden E."/>
            <person name="Toshchakov S.V."/>
            <person name="Novikov A."/>
            <person name="Bonch-Osmolovskaya E.A."/>
            <person name="Kublanov I.V."/>
        </authorList>
    </citation>
    <scope>NUCLEOTIDE SEQUENCE [LARGE SCALE GENOMIC DNA]</scope>
    <source>
        <strain evidence="2 3">GM2012</strain>
    </source>
</reference>
<dbReference type="RefSeq" id="WP_126725437.1">
    <property type="nucleotide sequence ID" value="NZ_RYZH01000018.1"/>
</dbReference>